<accession>A0A371AYB7</accession>
<sequence>MSDFIETTTKSLETVISEIADNPSLFLRNPSADFSRKRKIDFKTLIGITMNSGGYTMSKELLLIGSCEDFWSAFLVKLFRW</sequence>
<comment type="caution">
    <text evidence="1">The sequence shown here is derived from an EMBL/GenBank/DDBJ whole genome shotgun (WGS) entry which is preliminary data.</text>
</comment>
<gene>
    <name evidence="1" type="ORF">DWV06_03725</name>
</gene>
<name>A0A371AYB7_9FIRM</name>
<dbReference type="AlphaFoldDB" id="A0A371AYB7"/>
<organism evidence="1 2">
    <name type="scientific">Anaerosacchariphilus polymeriproducens</name>
    <dbReference type="NCBI Taxonomy" id="1812858"/>
    <lineage>
        <taxon>Bacteria</taxon>
        <taxon>Bacillati</taxon>
        <taxon>Bacillota</taxon>
        <taxon>Clostridia</taxon>
        <taxon>Lachnospirales</taxon>
        <taxon>Lachnospiraceae</taxon>
        <taxon>Anaerosacchariphilus</taxon>
    </lineage>
</organism>
<evidence type="ECO:0000313" key="1">
    <source>
        <dbReference type="EMBL" id="RDU24585.1"/>
    </source>
</evidence>
<dbReference type="EMBL" id="QRCT01000012">
    <property type="protein sequence ID" value="RDU24585.1"/>
    <property type="molecule type" value="Genomic_DNA"/>
</dbReference>
<proteinExistence type="predicted"/>
<reference evidence="1 2" key="1">
    <citation type="submission" date="2018-07" db="EMBL/GenBank/DDBJ databases">
        <title>Anaerosacharophilus polymeroproducens gen. nov. sp. nov., an anaerobic bacterium isolated from salt field.</title>
        <authorList>
            <person name="Kim W."/>
            <person name="Yang S.-H."/>
            <person name="Oh J."/>
            <person name="Lee J.-H."/>
            <person name="Kwon K.K."/>
        </authorList>
    </citation>
    <scope>NUCLEOTIDE SEQUENCE [LARGE SCALE GENOMIC DNA]</scope>
    <source>
        <strain evidence="1 2">MCWD5</strain>
    </source>
</reference>
<dbReference type="Proteomes" id="UP000255036">
    <property type="component" value="Unassembled WGS sequence"/>
</dbReference>
<evidence type="ECO:0000313" key="2">
    <source>
        <dbReference type="Proteomes" id="UP000255036"/>
    </source>
</evidence>
<protein>
    <submittedName>
        <fullName evidence="1">Uncharacterized protein</fullName>
    </submittedName>
</protein>
<dbReference type="OrthoDB" id="9794050at2"/>
<keyword evidence="2" id="KW-1185">Reference proteome</keyword>
<dbReference type="RefSeq" id="WP_115480818.1">
    <property type="nucleotide sequence ID" value="NZ_QRCT01000012.1"/>
</dbReference>